<sequence length="87" mass="9479">MLQVGWLFWSLDETFGSVERLGLGGRKLSEQDQPPGDAMSREHHAFAATRPKRVAGFDAGDEPNRIAGPEGRIGGLAELFDDAAQLR</sequence>
<accession>A0A1V2TJT1</accession>
<name>A0A1V2TJT1_9NOCA</name>
<dbReference type="Proteomes" id="UP000188836">
    <property type="component" value="Unassembled WGS sequence"/>
</dbReference>
<dbReference type="AlphaFoldDB" id="A0A1V2TJT1"/>
<gene>
    <name evidence="1" type="ORF">B0T46_05045</name>
</gene>
<evidence type="ECO:0000313" key="2">
    <source>
        <dbReference type="Proteomes" id="UP000188836"/>
    </source>
</evidence>
<organism evidence="1 2">
    <name type="scientific">Nocardia donostiensis</name>
    <dbReference type="NCBI Taxonomy" id="1538463"/>
    <lineage>
        <taxon>Bacteria</taxon>
        <taxon>Bacillati</taxon>
        <taxon>Actinomycetota</taxon>
        <taxon>Actinomycetes</taxon>
        <taxon>Mycobacteriales</taxon>
        <taxon>Nocardiaceae</taxon>
        <taxon>Nocardia</taxon>
    </lineage>
</organism>
<reference evidence="1 2" key="1">
    <citation type="journal article" date="2016" name="Antonie Van Leeuwenhoek">
        <title>Nocardia donostiensis sp. nov., isolated from human respiratory specimens.</title>
        <authorList>
            <person name="Ercibengoa M."/>
            <person name="Bell M."/>
            <person name="Marimon J.M."/>
            <person name="Humrighouse B."/>
            <person name="Klenk H.P."/>
            <person name="Potter G."/>
            <person name="Perez-Trallero E."/>
        </authorList>
    </citation>
    <scope>NUCLEOTIDE SEQUENCE [LARGE SCALE GENOMIC DNA]</scope>
    <source>
        <strain evidence="1 2">X1655</strain>
    </source>
</reference>
<dbReference type="STRING" id="1538463.B0T36_08525"/>
<dbReference type="EMBL" id="MUMY01000003">
    <property type="protein sequence ID" value="ONM49779.1"/>
    <property type="molecule type" value="Genomic_DNA"/>
</dbReference>
<proteinExistence type="predicted"/>
<comment type="caution">
    <text evidence="1">The sequence shown here is derived from an EMBL/GenBank/DDBJ whole genome shotgun (WGS) entry which is preliminary data.</text>
</comment>
<keyword evidence="2" id="KW-1185">Reference proteome</keyword>
<protein>
    <submittedName>
        <fullName evidence="1">Uncharacterized protein</fullName>
    </submittedName>
</protein>
<evidence type="ECO:0000313" key="1">
    <source>
        <dbReference type="EMBL" id="ONM49779.1"/>
    </source>
</evidence>